<comment type="caution">
    <text evidence="1">The sequence shown here is derived from an EMBL/GenBank/DDBJ whole genome shotgun (WGS) entry which is preliminary data.</text>
</comment>
<accession>A0A1E3LZG2</accession>
<keyword evidence="2" id="KW-1185">Reference proteome</keyword>
<protein>
    <submittedName>
        <fullName evidence="1">Uncharacterized protein</fullName>
    </submittedName>
</protein>
<dbReference type="EMBL" id="MDDS01000007">
    <property type="protein sequence ID" value="ODP39161.1"/>
    <property type="molecule type" value="Genomic_DNA"/>
</dbReference>
<reference evidence="1 2" key="1">
    <citation type="submission" date="2016-08" db="EMBL/GenBank/DDBJ databases">
        <title>Draft genome of the agarase producing Sphingomonas sp. MCT13.</title>
        <authorList>
            <person name="D'Andrea M.M."/>
            <person name="Rossolini G.M."/>
            <person name="Thaller M.C."/>
        </authorList>
    </citation>
    <scope>NUCLEOTIDE SEQUENCE [LARGE SCALE GENOMIC DNA]</scope>
    <source>
        <strain evidence="1 2">MCT13</strain>
    </source>
</reference>
<dbReference type="Proteomes" id="UP000094487">
    <property type="component" value="Unassembled WGS sequence"/>
</dbReference>
<name>A0A1E3LZG2_9SPHN</name>
<gene>
    <name evidence="1" type="ORF">BFL28_11420</name>
</gene>
<proteinExistence type="predicted"/>
<sequence>MIGGQRVDRGRTGVGKRAFGLEEIQLTELAFAVADPRDPRGFLRRGKRRSGRVAGCRRRIRNVALCRGDGLFRIERARRRCASAWVR</sequence>
<dbReference type="AlphaFoldDB" id="A0A1E3LZG2"/>
<evidence type="ECO:0000313" key="1">
    <source>
        <dbReference type="EMBL" id="ODP39161.1"/>
    </source>
</evidence>
<evidence type="ECO:0000313" key="2">
    <source>
        <dbReference type="Proteomes" id="UP000094487"/>
    </source>
</evidence>
<organism evidence="1 2">
    <name type="scientific">Sphingomonas turrisvirgatae</name>
    <dbReference type="NCBI Taxonomy" id="1888892"/>
    <lineage>
        <taxon>Bacteria</taxon>
        <taxon>Pseudomonadati</taxon>
        <taxon>Pseudomonadota</taxon>
        <taxon>Alphaproteobacteria</taxon>
        <taxon>Sphingomonadales</taxon>
        <taxon>Sphingomonadaceae</taxon>
        <taxon>Sphingomonas</taxon>
    </lineage>
</organism>
<dbReference type="STRING" id="1888892.BFL28_11420"/>